<feature type="region of interest" description="Disordered" evidence="1">
    <location>
        <begin position="1"/>
        <end position="70"/>
    </location>
</feature>
<proteinExistence type="predicted"/>
<sequence length="404" mass="44676">MPYNTRRKSLSLPSLGVQLPNSRPHRSNSKPDSPEQQPRDAAPPAKRVKREHDSPSPLPSPRRTPSTDLAAAKTQPIQIRVGAHTPPPSPGDVVAYRKIDLDGIKDDVVISVIEQLENTGNRPHLIKELATVLLSVNQNLANSANPAALLSSRLTQYMKRPWTALSPCPIAKELIPVHPRKVFFFLTTQPRGQLPANSDDIITPVLADIKRLTPSISDSSIEEEDMDRHERMRFSPSPEVDLFSPELDNGSPAPPTPGSPFSSHSIPQDPMPVPQQRPRASNRAPSPGLEADERGFTETASAVRASRLLQQTSELQITIAPATENAQQRPDHEVGMELFGRSHGGLSVLEQQKHMMSSPMMAPKHNLTVQIHDIDIDMDEVSWNIKSPETTSFDEIDQMFDDLY</sequence>
<dbReference type="Pfam" id="PF25318">
    <property type="entry name" value="WHD_GDS1"/>
    <property type="match status" value="1"/>
</dbReference>
<gene>
    <name evidence="3" type="ORF">OHC33_004659</name>
</gene>
<evidence type="ECO:0000313" key="4">
    <source>
        <dbReference type="Proteomes" id="UP001316803"/>
    </source>
</evidence>
<protein>
    <recommendedName>
        <fullName evidence="2">GDS1 winged helix domain-containing protein</fullName>
    </recommendedName>
</protein>
<keyword evidence="4" id="KW-1185">Reference proteome</keyword>
<feature type="domain" description="GDS1 winged helix" evidence="2">
    <location>
        <begin position="100"/>
        <end position="191"/>
    </location>
</feature>
<dbReference type="InterPro" id="IPR057511">
    <property type="entry name" value="WH_GDS1"/>
</dbReference>
<dbReference type="AlphaFoldDB" id="A0AAN8EYL8"/>
<dbReference type="EMBL" id="JAKLMC020000009">
    <property type="protein sequence ID" value="KAK5954088.1"/>
    <property type="molecule type" value="Genomic_DNA"/>
</dbReference>
<name>A0AAN8EYL8_9EURO</name>
<comment type="caution">
    <text evidence="3">The sequence shown here is derived from an EMBL/GenBank/DDBJ whole genome shotgun (WGS) entry which is preliminary data.</text>
</comment>
<feature type="region of interest" description="Disordered" evidence="1">
    <location>
        <begin position="216"/>
        <end position="293"/>
    </location>
</feature>
<evidence type="ECO:0000256" key="1">
    <source>
        <dbReference type="SAM" id="MobiDB-lite"/>
    </source>
</evidence>
<evidence type="ECO:0000313" key="3">
    <source>
        <dbReference type="EMBL" id="KAK5954088.1"/>
    </source>
</evidence>
<reference evidence="3 4" key="1">
    <citation type="submission" date="2022-12" db="EMBL/GenBank/DDBJ databases">
        <title>Genomic features and morphological characterization of a novel Knufia sp. strain isolated from spacecraft assembly facility.</title>
        <authorList>
            <person name="Teixeira M."/>
            <person name="Chander A.M."/>
            <person name="Stajich J.E."/>
            <person name="Venkateswaran K."/>
        </authorList>
    </citation>
    <scope>NUCLEOTIDE SEQUENCE [LARGE SCALE GENOMIC DNA]</scope>
    <source>
        <strain evidence="3 4">FJI-L2-BK-P2</strain>
    </source>
</reference>
<dbReference type="Proteomes" id="UP001316803">
    <property type="component" value="Unassembled WGS sequence"/>
</dbReference>
<evidence type="ECO:0000259" key="2">
    <source>
        <dbReference type="Pfam" id="PF25318"/>
    </source>
</evidence>
<organism evidence="3 4">
    <name type="scientific">Knufia fluminis</name>
    <dbReference type="NCBI Taxonomy" id="191047"/>
    <lineage>
        <taxon>Eukaryota</taxon>
        <taxon>Fungi</taxon>
        <taxon>Dikarya</taxon>
        <taxon>Ascomycota</taxon>
        <taxon>Pezizomycotina</taxon>
        <taxon>Eurotiomycetes</taxon>
        <taxon>Chaetothyriomycetidae</taxon>
        <taxon>Chaetothyriales</taxon>
        <taxon>Trichomeriaceae</taxon>
        <taxon>Knufia</taxon>
    </lineage>
</organism>
<accession>A0AAN8EYL8</accession>